<dbReference type="Proteomes" id="UP001345827">
    <property type="component" value="Unassembled WGS sequence"/>
</dbReference>
<comment type="caution">
    <text evidence="2">The sequence shown here is derived from an EMBL/GenBank/DDBJ whole genome shotgun (WGS) entry which is preliminary data.</text>
</comment>
<accession>A0AAV9Q884</accession>
<reference evidence="2 3" key="1">
    <citation type="submission" date="2023-06" db="EMBL/GenBank/DDBJ databases">
        <title>Black Yeasts Isolated from many extreme environments.</title>
        <authorList>
            <person name="Coleine C."/>
            <person name="Stajich J.E."/>
            <person name="Selbmann L."/>
        </authorList>
    </citation>
    <scope>NUCLEOTIDE SEQUENCE [LARGE SCALE GENOMIC DNA]</scope>
    <source>
        <strain evidence="2 3">CCFEE 5887</strain>
    </source>
</reference>
<protein>
    <recommendedName>
        <fullName evidence="4">F-box domain-containing protein</fullName>
    </recommendedName>
</protein>
<evidence type="ECO:0008006" key="4">
    <source>
        <dbReference type="Google" id="ProtNLM"/>
    </source>
</evidence>
<dbReference type="EMBL" id="JAXLQG010000007">
    <property type="protein sequence ID" value="KAK5537812.1"/>
    <property type="molecule type" value="Genomic_DNA"/>
</dbReference>
<organism evidence="2 3">
    <name type="scientific">Vermiconidia calcicola</name>
    <dbReference type="NCBI Taxonomy" id="1690605"/>
    <lineage>
        <taxon>Eukaryota</taxon>
        <taxon>Fungi</taxon>
        <taxon>Dikarya</taxon>
        <taxon>Ascomycota</taxon>
        <taxon>Pezizomycotina</taxon>
        <taxon>Dothideomycetes</taxon>
        <taxon>Dothideomycetidae</taxon>
        <taxon>Mycosphaerellales</taxon>
        <taxon>Extremaceae</taxon>
        <taxon>Vermiconidia</taxon>
    </lineage>
</organism>
<evidence type="ECO:0000256" key="1">
    <source>
        <dbReference type="SAM" id="MobiDB-lite"/>
    </source>
</evidence>
<evidence type="ECO:0000313" key="3">
    <source>
        <dbReference type="Proteomes" id="UP001345827"/>
    </source>
</evidence>
<name>A0AAV9Q884_9PEZI</name>
<evidence type="ECO:0000313" key="2">
    <source>
        <dbReference type="EMBL" id="KAK5537812.1"/>
    </source>
</evidence>
<sequence>MATLRRKASSELQRDTKHQRPLAHTTPDSGDVAELIPAEGRPASTLVGVLNLFPVSQQLWSTLPLKSAIALSQTCHQMRDAFQRRWNVDQRLSRFVENPTGLRSQLGKHGSLISGSFALQLFAQTFWPESDLDIFVEKGTAAVDFDNYLQQEEKYCLQSSGDMAGYTITPMVEVHMPQLKSCPLANAVKCRTYKRPKSLDRTQAKIQLIVTKHMPIQAILANFYTTAVVNIVTWNKAYSLFPKETLLEKKTFMLKLMDDYFETLLRKYVRRGWDLEEIVRREDYTPSSSIQPVRRLGDRFTWTVRLPMESLEQSKHPDFVLEHSTFALEKRQDLFGRDGYFLRAEPFEHIALEHRFVVAPNPQPLDLASNYPKWTRFLADRLHKRAEYGLLAIEPDERPEWYTLPQTPEYGEVEIFFIDLLLNDFALIRDFKRPPSWRTCDEDVPKWYQQWASGWKSADCLFPSPDD</sequence>
<dbReference type="AlphaFoldDB" id="A0AAV9Q884"/>
<feature type="region of interest" description="Disordered" evidence="1">
    <location>
        <begin position="1"/>
        <end position="34"/>
    </location>
</feature>
<gene>
    <name evidence="2" type="ORF">LTR25_005064</name>
</gene>
<feature type="compositionally biased region" description="Basic and acidic residues" evidence="1">
    <location>
        <begin position="8"/>
        <end position="18"/>
    </location>
</feature>
<keyword evidence="3" id="KW-1185">Reference proteome</keyword>
<proteinExistence type="predicted"/>